<evidence type="ECO:0000256" key="7">
    <source>
        <dbReference type="PIRSR" id="PIRSR006621-1"/>
    </source>
</evidence>
<dbReference type="EnsemblMetazoa" id="MESCA003828-RA">
    <property type="protein sequence ID" value="MESCA003828-PA"/>
    <property type="gene ID" value="MESCA003828"/>
</dbReference>
<dbReference type="STRING" id="36166.T1GK17"/>
<evidence type="ECO:0000256" key="8">
    <source>
        <dbReference type="PIRSR" id="PIRSR006621-2"/>
    </source>
</evidence>
<dbReference type="CDD" id="cd02801">
    <property type="entry name" value="DUS_like_FMN"/>
    <property type="match status" value="1"/>
</dbReference>
<dbReference type="EMBL" id="CAQQ02035598">
    <property type="status" value="NOT_ANNOTATED_CDS"/>
    <property type="molecule type" value="Genomic_DNA"/>
</dbReference>
<accession>T1GK17</accession>
<proteinExistence type="inferred from homology"/>
<keyword evidence="4 6" id="KW-0819">tRNA processing</keyword>
<feature type="domain" description="DUS-like FMN-binding" evidence="9">
    <location>
        <begin position="26"/>
        <end position="251"/>
    </location>
</feature>
<comment type="similarity">
    <text evidence="6">Belongs to the dus family.</text>
</comment>
<evidence type="ECO:0000256" key="6">
    <source>
        <dbReference type="PIRNR" id="PIRNR006621"/>
    </source>
</evidence>
<dbReference type="EC" id="1.3.1.-" evidence="6"/>
<keyword evidence="11" id="KW-1185">Reference proteome</keyword>
<keyword evidence="3 6" id="KW-0288">FMN</keyword>
<sequence length="282" mass="31192">MITREKTDILELFQDAKSSNSFLRVAAPMVRYSKLEFRSLMRRHNVQLCFTPMITADCFANSPSARFSEFSTNSEDTPLIAQFAANKTSDLLNATEIIAPYVDGVDINCGCPQSWAIAKGYGCGLLRNPELMSDMVKTLRRNFSNKLSISVKIRLLHSENFSSTVELSRQMEACGVSFLTLHGRTPYSKTADPVIHQGIKVVKDSLRVPLIANGNIKSIEDALEMHSITNCDGVMAASGLLTNPSLFDEDNDGITSFKCIQDWANIAASAGEILHFQTFHLI</sequence>
<evidence type="ECO:0000256" key="1">
    <source>
        <dbReference type="ARBA" id="ARBA00001917"/>
    </source>
</evidence>
<keyword evidence="5 6" id="KW-0560">Oxidoreductase</keyword>
<dbReference type="Pfam" id="PF01207">
    <property type="entry name" value="Dus"/>
    <property type="match status" value="1"/>
</dbReference>
<dbReference type="AlphaFoldDB" id="T1GK17"/>
<feature type="binding site" evidence="8">
    <location>
        <begin position="28"/>
        <end position="30"/>
    </location>
    <ligand>
        <name>FMN</name>
        <dbReference type="ChEBI" id="CHEBI:58210"/>
    </ligand>
</feature>
<evidence type="ECO:0000256" key="4">
    <source>
        <dbReference type="ARBA" id="ARBA00022694"/>
    </source>
</evidence>
<dbReference type="HOGENOM" id="CLU_013299_4_2_1"/>
<keyword evidence="2 6" id="KW-0285">Flavoprotein</keyword>
<feature type="active site" description="Proton donor" evidence="7">
    <location>
        <position position="111"/>
    </location>
</feature>
<reference evidence="10" key="2">
    <citation type="submission" date="2015-06" db="UniProtKB">
        <authorList>
            <consortium name="EnsemblMetazoa"/>
        </authorList>
    </citation>
    <scope>IDENTIFICATION</scope>
</reference>
<keyword evidence="8" id="KW-0547">Nucleotide-binding</keyword>
<dbReference type="OMA" id="QRPHHDI"/>
<dbReference type="InterPro" id="IPR013785">
    <property type="entry name" value="Aldolase_TIM"/>
</dbReference>
<dbReference type="PROSITE" id="PS01136">
    <property type="entry name" value="UPF0034"/>
    <property type="match status" value="1"/>
</dbReference>
<dbReference type="Gene3D" id="3.20.20.70">
    <property type="entry name" value="Aldolase class I"/>
    <property type="match status" value="1"/>
</dbReference>
<evidence type="ECO:0000256" key="5">
    <source>
        <dbReference type="ARBA" id="ARBA00023002"/>
    </source>
</evidence>
<comment type="function">
    <text evidence="6">Catalyzes the synthesis of dihydrouridine, a modified base found in the D-loop of most tRNAs.</text>
</comment>
<dbReference type="InterPro" id="IPR018517">
    <property type="entry name" value="tRNA_hU_synthase_CS"/>
</dbReference>
<feature type="binding site" evidence="8">
    <location>
        <position position="152"/>
    </location>
    <ligand>
        <name>FMN</name>
        <dbReference type="ChEBI" id="CHEBI:58210"/>
    </ligand>
</feature>
<name>T1GK17_MEGSC</name>
<dbReference type="InterPro" id="IPR001269">
    <property type="entry name" value="DUS_fam"/>
</dbReference>
<evidence type="ECO:0000256" key="2">
    <source>
        <dbReference type="ARBA" id="ARBA00022630"/>
    </source>
</evidence>
<dbReference type="PIRSF" id="PIRSF006621">
    <property type="entry name" value="Dus"/>
    <property type="match status" value="1"/>
</dbReference>
<dbReference type="SUPFAM" id="SSF51395">
    <property type="entry name" value="FMN-linked oxidoreductases"/>
    <property type="match status" value="1"/>
</dbReference>
<dbReference type="Proteomes" id="UP000015102">
    <property type="component" value="Unassembled WGS sequence"/>
</dbReference>
<dbReference type="InterPro" id="IPR035587">
    <property type="entry name" value="DUS-like_FMN-bd"/>
</dbReference>
<evidence type="ECO:0000256" key="3">
    <source>
        <dbReference type="ARBA" id="ARBA00022643"/>
    </source>
</evidence>
<feature type="binding site" evidence="8">
    <location>
        <position position="82"/>
    </location>
    <ligand>
        <name>FMN</name>
        <dbReference type="ChEBI" id="CHEBI:58210"/>
    </ligand>
</feature>
<evidence type="ECO:0000313" key="10">
    <source>
        <dbReference type="EnsemblMetazoa" id="MESCA003828-PA"/>
    </source>
</evidence>
<feature type="binding site" evidence="8">
    <location>
        <position position="182"/>
    </location>
    <ligand>
        <name>FMN</name>
        <dbReference type="ChEBI" id="CHEBI:58210"/>
    </ligand>
</feature>
<dbReference type="GO" id="GO:0017150">
    <property type="term" value="F:tRNA dihydrouridine synthase activity"/>
    <property type="evidence" value="ECO:0007669"/>
    <property type="project" value="InterPro"/>
</dbReference>
<organism evidence="10 11">
    <name type="scientific">Megaselia scalaris</name>
    <name type="common">Humpbacked fly</name>
    <name type="synonym">Phora scalaris</name>
    <dbReference type="NCBI Taxonomy" id="36166"/>
    <lineage>
        <taxon>Eukaryota</taxon>
        <taxon>Metazoa</taxon>
        <taxon>Ecdysozoa</taxon>
        <taxon>Arthropoda</taxon>
        <taxon>Hexapoda</taxon>
        <taxon>Insecta</taxon>
        <taxon>Pterygota</taxon>
        <taxon>Neoptera</taxon>
        <taxon>Endopterygota</taxon>
        <taxon>Diptera</taxon>
        <taxon>Brachycera</taxon>
        <taxon>Muscomorpha</taxon>
        <taxon>Platypezoidea</taxon>
        <taxon>Phoridae</taxon>
        <taxon>Megaseliini</taxon>
        <taxon>Megaselia</taxon>
    </lineage>
</organism>
<protein>
    <recommendedName>
        <fullName evidence="6">tRNA-dihydrouridine synthase</fullName>
        <ecNumber evidence="6">1.3.1.-</ecNumber>
    </recommendedName>
</protein>
<dbReference type="GO" id="GO:0050660">
    <property type="term" value="F:flavin adenine dinucleotide binding"/>
    <property type="evidence" value="ECO:0007669"/>
    <property type="project" value="InterPro"/>
</dbReference>
<reference evidence="11" key="1">
    <citation type="submission" date="2013-02" db="EMBL/GenBank/DDBJ databases">
        <authorList>
            <person name="Hughes D."/>
        </authorList>
    </citation>
    <scope>NUCLEOTIDE SEQUENCE</scope>
    <source>
        <strain>Durham</strain>
        <strain evidence="11">NC isolate 2 -- Noor lab</strain>
    </source>
</reference>
<evidence type="ECO:0000259" key="9">
    <source>
        <dbReference type="Pfam" id="PF01207"/>
    </source>
</evidence>
<dbReference type="PANTHER" id="PTHR11082:SF31">
    <property type="entry name" value="TRNA-DIHYDROURIDINE(20A_20B) SYNTHASE [NAD(P)+]-LIKE"/>
    <property type="match status" value="1"/>
</dbReference>
<comment type="cofactor">
    <cofactor evidence="1 6 8">
        <name>FMN</name>
        <dbReference type="ChEBI" id="CHEBI:58210"/>
    </cofactor>
</comment>
<dbReference type="PANTHER" id="PTHR11082">
    <property type="entry name" value="TRNA-DIHYDROURIDINE SYNTHASE"/>
    <property type="match status" value="1"/>
</dbReference>
<evidence type="ECO:0000313" key="11">
    <source>
        <dbReference type="Proteomes" id="UP000015102"/>
    </source>
</evidence>